<keyword evidence="1" id="KW-0732">Signal</keyword>
<dbReference type="AlphaFoldDB" id="A0A9W6Y651"/>
<keyword evidence="3" id="KW-1185">Reference proteome</keyword>
<evidence type="ECO:0000256" key="1">
    <source>
        <dbReference type="SAM" id="SignalP"/>
    </source>
</evidence>
<gene>
    <name evidence="2" type="ORF">Pfra01_002243200</name>
</gene>
<comment type="caution">
    <text evidence="2">The sequence shown here is derived from an EMBL/GenBank/DDBJ whole genome shotgun (WGS) entry which is preliminary data.</text>
</comment>
<accession>A0A9W6Y651</accession>
<evidence type="ECO:0000313" key="2">
    <source>
        <dbReference type="EMBL" id="GMF54034.1"/>
    </source>
</evidence>
<dbReference type="EMBL" id="BSXT01003440">
    <property type="protein sequence ID" value="GMF54034.1"/>
    <property type="molecule type" value="Genomic_DNA"/>
</dbReference>
<protein>
    <submittedName>
        <fullName evidence="2">Unnamed protein product</fullName>
    </submittedName>
</protein>
<evidence type="ECO:0000313" key="3">
    <source>
        <dbReference type="Proteomes" id="UP001165121"/>
    </source>
</evidence>
<dbReference type="Proteomes" id="UP001165121">
    <property type="component" value="Unassembled WGS sequence"/>
</dbReference>
<feature type="signal peptide" evidence="1">
    <location>
        <begin position="1"/>
        <end position="50"/>
    </location>
</feature>
<organism evidence="2 3">
    <name type="scientific">Phytophthora fragariaefolia</name>
    <dbReference type="NCBI Taxonomy" id="1490495"/>
    <lineage>
        <taxon>Eukaryota</taxon>
        <taxon>Sar</taxon>
        <taxon>Stramenopiles</taxon>
        <taxon>Oomycota</taxon>
        <taxon>Peronosporomycetes</taxon>
        <taxon>Peronosporales</taxon>
        <taxon>Peronosporaceae</taxon>
        <taxon>Phytophthora</taxon>
    </lineage>
</organism>
<sequence>MFCVLQLTGAVAATQRLPRSVHFDHNHFFSFSLMWHTTLIILLLACVCAAQSDSDSSGGSSNAVEMFSSSGSTSDVYNVCPVAVEFTEEQENLSDEELKANAADAAMSAYLLSHPNNTLWDYFKIEHKQKKEMNKRLPLKQRIKNAIKGVVDYTANTVIDLAQDIANAVKWIVNTLRDPLVGIRQVTSFFKTFGKNVKSLWTLFKEDPKETAENMGGGLLLHITHHPAEFTAETVLTVSAGFAVIGGLMAGVEAVFGGMSNVISNVLMSVLMFLHAIDDPIYIVTPLVNSLVDTAGAINTASNSSNSSVALTVDPIKPLKACKIPKQYRPVFSSRDLCLSSPAQVRELIFGTSKRTTKMTTEERIAAYNHFHDFVCCYLEDQEFEVNAPQMDSTAFEAKLVATPVKMRNCTQLFANYSDETVWKYSGSYDDTSLDNDDVTSKYLDNE</sequence>
<proteinExistence type="predicted"/>
<dbReference type="OrthoDB" id="2500664at2759"/>
<reference evidence="2" key="1">
    <citation type="submission" date="2023-04" db="EMBL/GenBank/DDBJ databases">
        <title>Phytophthora fragariaefolia NBRC 109709.</title>
        <authorList>
            <person name="Ichikawa N."/>
            <person name="Sato H."/>
            <person name="Tonouchi N."/>
        </authorList>
    </citation>
    <scope>NUCLEOTIDE SEQUENCE</scope>
    <source>
        <strain evidence="2">NBRC 109709</strain>
    </source>
</reference>
<feature type="chain" id="PRO_5040902832" evidence="1">
    <location>
        <begin position="51"/>
        <end position="447"/>
    </location>
</feature>
<name>A0A9W6Y651_9STRA</name>